<proteinExistence type="predicted"/>
<reference evidence="1" key="2">
    <citation type="journal article" date="2015" name="Data Brief">
        <title>Shoot transcriptome of the giant reed, Arundo donax.</title>
        <authorList>
            <person name="Barrero R.A."/>
            <person name="Guerrero F.D."/>
            <person name="Moolhuijzen P."/>
            <person name="Goolsby J.A."/>
            <person name="Tidwell J."/>
            <person name="Bellgard S.E."/>
            <person name="Bellgard M.I."/>
        </authorList>
    </citation>
    <scope>NUCLEOTIDE SEQUENCE</scope>
    <source>
        <tissue evidence="1">Shoot tissue taken approximately 20 cm above the soil surface</tissue>
    </source>
</reference>
<dbReference type="EMBL" id="GBRH01260219">
    <property type="protein sequence ID" value="JAD37676.1"/>
    <property type="molecule type" value="Transcribed_RNA"/>
</dbReference>
<dbReference type="AlphaFoldDB" id="A0A0A8ZFV9"/>
<evidence type="ECO:0000313" key="1">
    <source>
        <dbReference type="EMBL" id="JAD37676.1"/>
    </source>
</evidence>
<organism evidence="1">
    <name type="scientific">Arundo donax</name>
    <name type="common">Giant reed</name>
    <name type="synonym">Donax arundinaceus</name>
    <dbReference type="NCBI Taxonomy" id="35708"/>
    <lineage>
        <taxon>Eukaryota</taxon>
        <taxon>Viridiplantae</taxon>
        <taxon>Streptophyta</taxon>
        <taxon>Embryophyta</taxon>
        <taxon>Tracheophyta</taxon>
        <taxon>Spermatophyta</taxon>
        <taxon>Magnoliopsida</taxon>
        <taxon>Liliopsida</taxon>
        <taxon>Poales</taxon>
        <taxon>Poaceae</taxon>
        <taxon>PACMAD clade</taxon>
        <taxon>Arundinoideae</taxon>
        <taxon>Arundineae</taxon>
        <taxon>Arundo</taxon>
    </lineage>
</organism>
<protein>
    <submittedName>
        <fullName evidence="1">Uncharacterized protein</fullName>
    </submittedName>
</protein>
<accession>A0A0A8ZFV9</accession>
<reference evidence="1" key="1">
    <citation type="submission" date="2014-09" db="EMBL/GenBank/DDBJ databases">
        <authorList>
            <person name="Magalhaes I.L.F."/>
            <person name="Oliveira U."/>
            <person name="Santos F.R."/>
            <person name="Vidigal T.H.D.A."/>
            <person name="Brescovit A.D."/>
            <person name="Santos A.J."/>
        </authorList>
    </citation>
    <scope>NUCLEOTIDE SEQUENCE</scope>
    <source>
        <tissue evidence="1">Shoot tissue taken approximately 20 cm above the soil surface</tissue>
    </source>
</reference>
<name>A0A0A8ZFV9_ARUDO</name>
<sequence>MLFDSSAVCPNLPLFAYCTSGTWNAIF</sequence>